<dbReference type="GeneID" id="43579398"/>
<dbReference type="OrthoDB" id="4083952at2759"/>
<feature type="transmembrane region" description="Helical" evidence="5">
    <location>
        <begin position="20"/>
        <end position="39"/>
    </location>
</feature>
<accession>A0A5E8B7V8</accession>
<evidence type="ECO:0000256" key="5">
    <source>
        <dbReference type="SAM" id="Phobius"/>
    </source>
</evidence>
<evidence type="ECO:0000256" key="4">
    <source>
        <dbReference type="ARBA" id="ARBA00023136"/>
    </source>
</evidence>
<evidence type="ECO:0000313" key="7">
    <source>
        <dbReference type="Proteomes" id="UP000398389"/>
    </source>
</evidence>
<keyword evidence="3 5" id="KW-1133">Transmembrane helix</keyword>
<proteinExistence type="predicted"/>
<keyword evidence="4 5" id="KW-0472">Membrane</keyword>
<organism evidence="6 7">
    <name type="scientific">Magnusiomyces paraingens</name>
    <dbReference type="NCBI Taxonomy" id="2606893"/>
    <lineage>
        <taxon>Eukaryota</taxon>
        <taxon>Fungi</taxon>
        <taxon>Dikarya</taxon>
        <taxon>Ascomycota</taxon>
        <taxon>Saccharomycotina</taxon>
        <taxon>Dipodascomycetes</taxon>
        <taxon>Dipodascales</taxon>
        <taxon>Dipodascaceae</taxon>
        <taxon>Magnusiomyces</taxon>
    </lineage>
</organism>
<evidence type="ECO:0000313" key="6">
    <source>
        <dbReference type="EMBL" id="VVT44911.1"/>
    </source>
</evidence>
<protein>
    <submittedName>
        <fullName evidence="6">Uncharacterized protein</fullName>
    </submittedName>
</protein>
<dbReference type="EMBL" id="CABVLU010000001">
    <property type="protein sequence ID" value="VVT44911.1"/>
    <property type="molecule type" value="Genomic_DNA"/>
</dbReference>
<dbReference type="InterPro" id="IPR029208">
    <property type="entry name" value="COX14"/>
</dbReference>
<dbReference type="GO" id="GO:0016020">
    <property type="term" value="C:membrane"/>
    <property type="evidence" value="ECO:0007669"/>
    <property type="project" value="UniProtKB-SubCell"/>
</dbReference>
<reference evidence="6 7" key="1">
    <citation type="submission" date="2019-09" db="EMBL/GenBank/DDBJ databases">
        <authorList>
            <person name="Brejova B."/>
        </authorList>
    </citation>
    <scope>NUCLEOTIDE SEQUENCE [LARGE SCALE GENOMIC DNA]</scope>
</reference>
<evidence type="ECO:0000256" key="3">
    <source>
        <dbReference type="ARBA" id="ARBA00022989"/>
    </source>
</evidence>
<dbReference type="Pfam" id="PF14880">
    <property type="entry name" value="COX14"/>
    <property type="match status" value="1"/>
</dbReference>
<keyword evidence="7" id="KW-1185">Reference proteome</keyword>
<dbReference type="RefSeq" id="XP_031851189.1">
    <property type="nucleotide sequence ID" value="XM_031995298.1"/>
</dbReference>
<evidence type="ECO:0000256" key="2">
    <source>
        <dbReference type="ARBA" id="ARBA00022692"/>
    </source>
</evidence>
<name>A0A5E8B7V8_9ASCO</name>
<evidence type="ECO:0000256" key="1">
    <source>
        <dbReference type="ARBA" id="ARBA00004167"/>
    </source>
</evidence>
<gene>
    <name evidence="6" type="ORF">SAPINGB_P000575</name>
</gene>
<dbReference type="Proteomes" id="UP000398389">
    <property type="component" value="Unassembled WGS sequence"/>
</dbReference>
<keyword evidence="2 5" id="KW-0812">Transmembrane</keyword>
<sequence length="110" mass="11900">MAYGRPWYVQATDVIHRLTVIGIIGFSGWLTIGLGRTLWANRDSALQKRLAELAEEQEQIENGQIADAAALAVATQPPPGLHANALPSQVEADIAREALASLAEQEQNKN</sequence>
<dbReference type="AlphaFoldDB" id="A0A5E8B7V8"/>
<comment type="subcellular location">
    <subcellularLocation>
        <location evidence="1">Membrane</location>
        <topology evidence="1">Single-pass membrane protein</topology>
    </subcellularLocation>
</comment>